<gene>
    <name evidence="1" type="ORF">TOA249_LOCUS31357</name>
</gene>
<dbReference type="Proteomes" id="UP000663838">
    <property type="component" value="Unassembled WGS sequence"/>
</dbReference>
<reference evidence="1" key="1">
    <citation type="submission" date="2021-02" db="EMBL/GenBank/DDBJ databases">
        <authorList>
            <person name="Nowell W R."/>
        </authorList>
    </citation>
    <scope>NUCLEOTIDE SEQUENCE</scope>
</reference>
<accession>A0A821VM31</accession>
<dbReference type="AlphaFoldDB" id="A0A821VM31"/>
<proteinExistence type="predicted"/>
<sequence>MENLLASPEIENSSLLPRNSLINQNNMNHSLPIIPPIIEETTNDPKVPDPVIVKTPPVASNEPVVIPEEITINSIPVVVPTEPTIDNNGPNTVRNRSRIPVLSPVLNPVITRLRTSNVKPKGFYKS</sequence>
<dbReference type="EMBL" id="CAJOBS010006234">
    <property type="protein sequence ID" value="CAF4910541.1"/>
    <property type="molecule type" value="Genomic_DNA"/>
</dbReference>
<protein>
    <submittedName>
        <fullName evidence="1">Uncharacterized protein</fullName>
    </submittedName>
</protein>
<organism evidence="1 2">
    <name type="scientific">Rotaria socialis</name>
    <dbReference type="NCBI Taxonomy" id="392032"/>
    <lineage>
        <taxon>Eukaryota</taxon>
        <taxon>Metazoa</taxon>
        <taxon>Spiralia</taxon>
        <taxon>Gnathifera</taxon>
        <taxon>Rotifera</taxon>
        <taxon>Eurotatoria</taxon>
        <taxon>Bdelloidea</taxon>
        <taxon>Philodinida</taxon>
        <taxon>Philodinidae</taxon>
        <taxon>Rotaria</taxon>
    </lineage>
</organism>
<evidence type="ECO:0000313" key="2">
    <source>
        <dbReference type="Proteomes" id="UP000663838"/>
    </source>
</evidence>
<name>A0A821VM31_9BILA</name>
<evidence type="ECO:0000313" key="1">
    <source>
        <dbReference type="EMBL" id="CAF4910541.1"/>
    </source>
</evidence>
<comment type="caution">
    <text evidence="1">The sequence shown here is derived from an EMBL/GenBank/DDBJ whole genome shotgun (WGS) entry which is preliminary data.</text>
</comment>